<dbReference type="AlphaFoldDB" id="A0A2X0L789"/>
<name>A0A2X0L789_9BASI</name>
<evidence type="ECO:0000313" key="3">
    <source>
        <dbReference type="Proteomes" id="UP000249723"/>
    </source>
</evidence>
<feature type="compositionally biased region" description="Low complexity" evidence="1">
    <location>
        <begin position="45"/>
        <end position="82"/>
    </location>
</feature>
<keyword evidence="3" id="KW-1185">Reference proteome</keyword>
<evidence type="ECO:0000256" key="1">
    <source>
        <dbReference type="SAM" id="MobiDB-lite"/>
    </source>
</evidence>
<dbReference type="CDD" id="cd11296">
    <property type="entry name" value="O-FucT_like"/>
    <property type="match status" value="1"/>
</dbReference>
<dbReference type="Proteomes" id="UP000249723">
    <property type="component" value="Unassembled WGS sequence"/>
</dbReference>
<feature type="region of interest" description="Disordered" evidence="1">
    <location>
        <begin position="1"/>
        <end position="105"/>
    </location>
</feature>
<gene>
    <name evidence="2" type="ORF">BZ3500_MVSOF-1268-A1-R1_CHR12-3G04044</name>
</gene>
<dbReference type="Gene3D" id="3.40.50.11350">
    <property type="match status" value="1"/>
</dbReference>
<feature type="region of interest" description="Disordered" evidence="1">
    <location>
        <begin position="680"/>
        <end position="703"/>
    </location>
</feature>
<reference evidence="3" key="1">
    <citation type="submission" date="2016-10" db="EMBL/GenBank/DDBJ databases">
        <authorList>
            <person name="Jeantristanb JTB J.-T."/>
            <person name="Ricardo R."/>
        </authorList>
    </citation>
    <scope>NUCLEOTIDE SEQUENCE [LARGE SCALE GENOMIC DNA]</scope>
</reference>
<evidence type="ECO:0000313" key="2">
    <source>
        <dbReference type="EMBL" id="SCZ94685.1"/>
    </source>
</evidence>
<protein>
    <submittedName>
        <fullName evidence="2">BZ3500_MvSof-1268-A1-R1_Chr12-3g04044 protein</fullName>
    </submittedName>
</protein>
<accession>A0A2X0L789</accession>
<dbReference type="OrthoDB" id="3345970at2759"/>
<dbReference type="EMBL" id="FMWP01000053">
    <property type="protein sequence ID" value="SCZ94685.1"/>
    <property type="molecule type" value="Genomic_DNA"/>
</dbReference>
<dbReference type="STRING" id="289078.A0A2X0L789"/>
<feature type="compositionally biased region" description="Low complexity" evidence="1">
    <location>
        <begin position="90"/>
        <end position="105"/>
    </location>
</feature>
<proteinExistence type="predicted"/>
<sequence>MGKPTANGPDSQLHALLPLTREQHHRMLTVDVEATRNNNRHHSNNTRSRSTSPSSPTMSMPSHSPSSPYTVGSSPRSSSIPSPKEPFGAPPRWSERLSSLPRSSSIVSKGREILHRPWRLPRWRSSLFALLCLLFLGTSASYATYHLSNPDEFDLAYRSNAEQDHWFKDGSSADLTEEQTRDGEYTEPSLMKLRQAVGDEPQFLAKDGIAWYGFNNRRYMLEATMNLARVSHRIPILPSHIWARSCVVDSADCTKHALQHLADRKNAPGFRDEFITWNEDGEAWKLGIEHFIDLPHLRRTYGLFLTQTEYFSLYASSLPPNFKIDLRGYWDPILYNPKGMTTRVLNGTKQFHDKSWVRMDRDIVGVGGAPVKGRKSWGRKGRDAIEGVDENVVKDLMKEDRTYVWSLEKAIKAMRRRGIGEGKHLAKEEWGRALVREAGLREVYTFDDSTLMCKTVARPSTEYVDPSHLRPFQIEAFENYSNATILAISGQIHDQRKPGATHFSTPYARDQFRDWVIEGIRPPRVYVLAAEKIVQEMKRRTKGRLWRSAHLRRGDFVGIAWAPEKDPVRHFDKLKNALGAGIEVLRQRRTKKPGRGALQPLKNEELPFPNDPFYLATDETDPKALAYYRRQGAVLLHDVMGQDELEDVLGWRAKYWDLLALVEQEVLAQSDYFVGSRMSSTTGGALNSRLRRRREKEGREGEGEVFVDARDDNWIFLEEFNEREREDHD</sequence>
<organism evidence="2 3">
    <name type="scientific">Microbotryum saponariae</name>
    <dbReference type="NCBI Taxonomy" id="289078"/>
    <lineage>
        <taxon>Eukaryota</taxon>
        <taxon>Fungi</taxon>
        <taxon>Dikarya</taxon>
        <taxon>Basidiomycota</taxon>
        <taxon>Pucciniomycotina</taxon>
        <taxon>Microbotryomycetes</taxon>
        <taxon>Microbotryales</taxon>
        <taxon>Microbotryaceae</taxon>
        <taxon>Microbotryum</taxon>
    </lineage>
</organism>